<dbReference type="OrthoDB" id="8004196at2"/>
<evidence type="ECO:0000313" key="1">
    <source>
        <dbReference type="EMBL" id="TNC05411.1"/>
    </source>
</evidence>
<evidence type="ECO:0000313" key="2">
    <source>
        <dbReference type="Proteomes" id="UP000305267"/>
    </source>
</evidence>
<name>A0A5C4L4R0_9HYPH</name>
<reference evidence="1 2" key="1">
    <citation type="submission" date="2019-06" db="EMBL/GenBank/DDBJ databases">
        <title>Genome of Methylobacterium sp. 17Sr1-39.</title>
        <authorList>
            <person name="Seo T."/>
        </authorList>
    </citation>
    <scope>NUCLEOTIDE SEQUENCE [LARGE SCALE GENOMIC DNA]</scope>
    <source>
        <strain evidence="1 2">17Sr1-39</strain>
    </source>
</reference>
<protein>
    <submittedName>
        <fullName evidence="1">Uncharacterized protein</fullName>
    </submittedName>
</protein>
<dbReference type="Proteomes" id="UP000305267">
    <property type="component" value="Unassembled WGS sequence"/>
</dbReference>
<accession>A0A5C4L4R0</accession>
<keyword evidence="2" id="KW-1185">Reference proteome</keyword>
<proteinExistence type="predicted"/>
<dbReference type="AlphaFoldDB" id="A0A5C4L4R0"/>
<gene>
    <name evidence="1" type="ORF">FF100_35785</name>
</gene>
<organism evidence="1 2">
    <name type="scientific">Methylobacterium terricola</name>
    <dbReference type="NCBI Taxonomy" id="2583531"/>
    <lineage>
        <taxon>Bacteria</taxon>
        <taxon>Pseudomonadati</taxon>
        <taxon>Pseudomonadota</taxon>
        <taxon>Alphaproteobacteria</taxon>
        <taxon>Hyphomicrobiales</taxon>
        <taxon>Methylobacteriaceae</taxon>
        <taxon>Methylobacterium</taxon>
    </lineage>
</organism>
<sequence length="112" mass="11839">MNVVSFPAKMPLQPSVTSRRLGEIADALGVSVDTFTAPAQPHVLHTGADGTHWLLTTDSQGAAIVRCVCSSAAGYSATEESVASFLMRNPGTPQHQALATLIDRLLVMHLAR</sequence>
<dbReference type="RefSeq" id="WP_139040751.1">
    <property type="nucleotide sequence ID" value="NZ_VDDA01000062.1"/>
</dbReference>
<comment type="caution">
    <text evidence="1">The sequence shown here is derived from an EMBL/GenBank/DDBJ whole genome shotgun (WGS) entry which is preliminary data.</text>
</comment>
<dbReference type="EMBL" id="VDDA01000062">
    <property type="protein sequence ID" value="TNC05411.1"/>
    <property type="molecule type" value="Genomic_DNA"/>
</dbReference>